<evidence type="ECO:0000256" key="1">
    <source>
        <dbReference type="SAM" id="MobiDB-lite"/>
    </source>
</evidence>
<dbReference type="AlphaFoldDB" id="A0AA38G0X7"/>
<name>A0AA38G0X7_TAXCH</name>
<feature type="compositionally biased region" description="Basic and acidic residues" evidence="1">
    <location>
        <begin position="45"/>
        <end position="54"/>
    </location>
</feature>
<evidence type="ECO:0000313" key="2">
    <source>
        <dbReference type="EMBL" id="KAH9312929.1"/>
    </source>
</evidence>
<sequence length="65" mass="7315">MRKREMSEGSSGTAGTKVREGRVGRESHGSPEGRVFRPGKLGQKYARDAWDAKARNGRRQKRKSQ</sequence>
<accession>A0AA38G0X7</accession>
<feature type="compositionally biased region" description="Basic and acidic residues" evidence="1">
    <location>
        <begin position="17"/>
        <end position="35"/>
    </location>
</feature>
<reference evidence="2 3" key="1">
    <citation type="journal article" date="2021" name="Nat. Plants">
        <title>The Taxus genome provides insights into paclitaxel biosynthesis.</title>
        <authorList>
            <person name="Xiong X."/>
            <person name="Gou J."/>
            <person name="Liao Q."/>
            <person name="Li Y."/>
            <person name="Zhou Q."/>
            <person name="Bi G."/>
            <person name="Li C."/>
            <person name="Du R."/>
            <person name="Wang X."/>
            <person name="Sun T."/>
            <person name="Guo L."/>
            <person name="Liang H."/>
            <person name="Lu P."/>
            <person name="Wu Y."/>
            <person name="Zhang Z."/>
            <person name="Ro D.K."/>
            <person name="Shang Y."/>
            <person name="Huang S."/>
            <person name="Yan J."/>
        </authorList>
    </citation>
    <scope>NUCLEOTIDE SEQUENCE [LARGE SCALE GENOMIC DNA]</scope>
    <source>
        <strain evidence="2">Ta-2019</strain>
    </source>
</reference>
<comment type="caution">
    <text evidence="2">The sequence shown here is derived from an EMBL/GenBank/DDBJ whole genome shotgun (WGS) entry which is preliminary data.</text>
</comment>
<protein>
    <submittedName>
        <fullName evidence="2">Uncharacterized protein</fullName>
    </submittedName>
</protein>
<dbReference type="Proteomes" id="UP000824469">
    <property type="component" value="Unassembled WGS sequence"/>
</dbReference>
<dbReference type="EMBL" id="JAHRHJ020000006">
    <property type="protein sequence ID" value="KAH9312929.1"/>
    <property type="molecule type" value="Genomic_DNA"/>
</dbReference>
<gene>
    <name evidence="2" type="ORF">KI387_027964</name>
</gene>
<feature type="compositionally biased region" description="Basic residues" evidence="1">
    <location>
        <begin position="55"/>
        <end position="65"/>
    </location>
</feature>
<evidence type="ECO:0000313" key="3">
    <source>
        <dbReference type="Proteomes" id="UP000824469"/>
    </source>
</evidence>
<feature type="non-terminal residue" evidence="2">
    <location>
        <position position="65"/>
    </location>
</feature>
<keyword evidence="3" id="KW-1185">Reference proteome</keyword>
<feature type="region of interest" description="Disordered" evidence="1">
    <location>
        <begin position="1"/>
        <end position="65"/>
    </location>
</feature>
<proteinExistence type="predicted"/>
<organism evidence="2 3">
    <name type="scientific">Taxus chinensis</name>
    <name type="common">Chinese yew</name>
    <name type="synonym">Taxus wallichiana var. chinensis</name>
    <dbReference type="NCBI Taxonomy" id="29808"/>
    <lineage>
        <taxon>Eukaryota</taxon>
        <taxon>Viridiplantae</taxon>
        <taxon>Streptophyta</taxon>
        <taxon>Embryophyta</taxon>
        <taxon>Tracheophyta</taxon>
        <taxon>Spermatophyta</taxon>
        <taxon>Pinopsida</taxon>
        <taxon>Pinidae</taxon>
        <taxon>Conifers II</taxon>
        <taxon>Cupressales</taxon>
        <taxon>Taxaceae</taxon>
        <taxon>Taxus</taxon>
    </lineage>
</organism>